<evidence type="ECO:0000256" key="1">
    <source>
        <dbReference type="SAM" id="MobiDB-lite"/>
    </source>
</evidence>
<feature type="region of interest" description="Disordered" evidence="1">
    <location>
        <begin position="1"/>
        <end position="26"/>
    </location>
</feature>
<evidence type="ECO:0000313" key="3">
    <source>
        <dbReference type="Proteomes" id="UP000054477"/>
    </source>
</evidence>
<evidence type="ECO:0000313" key="2">
    <source>
        <dbReference type="EMBL" id="KIK00477.1"/>
    </source>
</evidence>
<dbReference type="OrthoDB" id="3068671at2759"/>
<name>A0A0C9XRZ7_9AGAR</name>
<feature type="region of interest" description="Disordered" evidence="1">
    <location>
        <begin position="123"/>
        <end position="178"/>
    </location>
</feature>
<feature type="compositionally biased region" description="Pro residues" evidence="1">
    <location>
        <begin position="124"/>
        <end position="136"/>
    </location>
</feature>
<accession>A0A0C9XRZ7</accession>
<reference evidence="2 3" key="1">
    <citation type="submission" date="2014-04" db="EMBL/GenBank/DDBJ databases">
        <authorList>
            <consortium name="DOE Joint Genome Institute"/>
            <person name="Kuo A."/>
            <person name="Kohler A."/>
            <person name="Nagy L.G."/>
            <person name="Floudas D."/>
            <person name="Copeland A."/>
            <person name="Barry K.W."/>
            <person name="Cichocki N."/>
            <person name="Veneault-Fourrey C."/>
            <person name="LaButti K."/>
            <person name="Lindquist E.A."/>
            <person name="Lipzen A."/>
            <person name="Lundell T."/>
            <person name="Morin E."/>
            <person name="Murat C."/>
            <person name="Sun H."/>
            <person name="Tunlid A."/>
            <person name="Henrissat B."/>
            <person name="Grigoriev I.V."/>
            <person name="Hibbett D.S."/>
            <person name="Martin F."/>
            <person name="Nordberg H.P."/>
            <person name="Cantor M.N."/>
            <person name="Hua S.X."/>
        </authorList>
    </citation>
    <scope>NUCLEOTIDE SEQUENCE [LARGE SCALE GENOMIC DNA]</scope>
    <source>
        <strain evidence="2 3">LaAM-08-1</strain>
    </source>
</reference>
<organism evidence="2 3">
    <name type="scientific">Laccaria amethystina LaAM-08-1</name>
    <dbReference type="NCBI Taxonomy" id="1095629"/>
    <lineage>
        <taxon>Eukaryota</taxon>
        <taxon>Fungi</taxon>
        <taxon>Dikarya</taxon>
        <taxon>Basidiomycota</taxon>
        <taxon>Agaricomycotina</taxon>
        <taxon>Agaricomycetes</taxon>
        <taxon>Agaricomycetidae</taxon>
        <taxon>Agaricales</taxon>
        <taxon>Agaricineae</taxon>
        <taxon>Hydnangiaceae</taxon>
        <taxon>Laccaria</taxon>
    </lineage>
</organism>
<dbReference type="Proteomes" id="UP000054477">
    <property type="component" value="Unassembled WGS sequence"/>
</dbReference>
<sequence>MFPQIPPGSPPPAYNNALPPPPFYFPPTQGDEVEFVEPPSPSVSDLEIQIFGHQIAPIHTPHTPSTHNYSSLSRASMPITHSSTPIIPLREAPTIFDTPVVPSHTHTIPSQIPIVPSQECIPIPTTPIAPPTPTPQPKQTRTTAPRGIAHTTRTSTPRPPLHSQPLAPVEDDSTEPSPTEYEIMVWPVKPTRKSASTSRTRKPAAKVDPHALGPGVAGLSGAYLSMIKQLKAPPKNVSGSYIIVRMDEPVKKPIDRTKPWNSANLRTSGAYHPYHITVA</sequence>
<keyword evidence="3" id="KW-1185">Reference proteome</keyword>
<proteinExistence type="predicted"/>
<dbReference type="EMBL" id="KN838624">
    <property type="protein sequence ID" value="KIK00477.1"/>
    <property type="molecule type" value="Genomic_DNA"/>
</dbReference>
<feature type="compositionally biased region" description="Pro residues" evidence="1">
    <location>
        <begin position="1"/>
        <end position="25"/>
    </location>
</feature>
<dbReference type="HOGENOM" id="CLU_997713_0_0_1"/>
<protein>
    <submittedName>
        <fullName evidence="2">Uncharacterized protein</fullName>
    </submittedName>
</protein>
<dbReference type="AlphaFoldDB" id="A0A0C9XRZ7"/>
<reference evidence="3" key="2">
    <citation type="submission" date="2015-01" db="EMBL/GenBank/DDBJ databases">
        <title>Evolutionary Origins and Diversification of the Mycorrhizal Mutualists.</title>
        <authorList>
            <consortium name="DOE Joint Genome Institute"/>
            <consortium name="Mycorrhizal Genomics Consortium"/>
            <person name="Kohler A."/>
            <person name="Kuo A."/>
            <person name="Nagy L.G."/>
            <person name="Floudas D."/>
            <person name="Copeland A."/>
            <person name="Barry K.W."/>
            <person name="Cichocki N."/>
            <person name="Veneault-Fourrey C."/>
            <person name="LaButti K."/>
            <person name="Lindquist E.A."/>
            <person name="Lipzen A."/>
            <person name="Lundell T."/>
            <person name="Morin E."/>
            <person name="Murat C."/>
            <person name="Riley R."/>
            <person name="Ohm R."/>
            <person name="Sun H."/>
            <person name="Tunlid A."/>
            <person name="Henrissat B."/>
            <person name="Grigoriev I.V."/>
            <person name="Hibbett D.S."/>
            <person name="Martin F."/>
        </authorList>
    </citation>
    <scope>NUCLEOTIDE SEQUENCE [LARGE SCALE GENOMIC DNA]</scope>
    <source>
        <strain evidence="3">LaAM-08-1</strain>
    </source>
</reference>
<feature type="compositionally biased region" description="Low complexity" evidence="1">
    <location>
        <begin position="137"/>
        <end position="146"/>
    </location>
</feature>
<gene>
    <name evidence="2" type="ORF">K443DRAFT_7609</name>
</gene>